<name>A0A1R1ERM0_9BACL</name>
<keyword evidence="3" id="KW-0813">Transport</keyword>
<dbReference type="AlphaFoldDB" id="A0A1R1ERM0"/>
<feature type="domain" description="HPr" evidence="4">
    <location>
        <begin position="1"/>
        <end position="89"/>
    </location>
</feature>
<evidence type="ECO:0000313" key="5">
    <source>
        <dbReference type="EMBL" id="OMF54486.1"/>
    </source>
</evidence>
<dbReference type="EMBL" id="MRTP01000003">
    <property type="protein sequence ID" value="OMF54486.1"/>
    <property type="molecule type" value="Genomic_DNA"/>
</dbReference>
<keyword evidence="5" id="KW-0808">Transferase</keyword>
<evidence type="ECO:0000259" key="4">
    <source>
        <dbReference type="PROSITE" id="PS51350"/>
    </source>
</evidence>
<comment type="function">
    <text evidence="1">General (non sugar-specific) component of the phosphoenolpyruvate-dependent sugar phosphotransferase system (sugar PTS). This major carbohydrate active-transport system catalyzes the phosphorylation of incoming sugar substrates concomitantly with their translocation across the cell membrane. The phosphoryl group from phosphoenolpyruvate (PEP) is transferred to the phosphoryl carrier protein HPr by enzyme I. Phospho-HPr then transfers it to the PTS EIIA domain.</text>
</comment>
<organism evidence="5 6">
    <name type="scientific">Paenibacillus rhizosphaerae</name>
    <dbReference type="NCBI Taxonomy" id="297318"/>
    <lineage>
        <taxon>Bacteria</taxon>
        <taxon>Bacillati</taxon>
        <taxon>Bacillota</taxon>
        <taxon>Bacilli</taxon>
        <taxon>Bacillales</taxon>
        <taxon>Paenibacillaceae</taxon>
        <taxon>Paenibacillus</taxon>
    </lineage>
</organism>
<dbReference type="PRINTS" id="PR00107">
    <property type="entry name" value="PHOSPHOCPHPR"/>
</dbReference>
<protein>
    <recommendedName>
        <fullName evidence="2">Phosphocarrier protein HPr</fullName>
    </recommendedName>
</protein>
<dbReference type="InterPro" id="IPR000032">
    <property type="entry name" value="HPr-like"/>
</dbReference>
<dbReference type="NCBIfam" id="TIGR01003">
    <property type="entry name" value="PTS_HPr_family"/>
    <property type="match status" value="1"/>
</dbReference>
<proteinExistence type="predicted"/>
<accession>A0A1R1ERM0</accession>
<dbReference type="SUPFAM" id="SSF55594">
    <property type="entry name" value="HPr-like"/>
    <property type="match status" value="1"/>
</dbReference>
<dbReference type="PANTHER" id="PTHR33705:SF1">
    <property type="entry name" value="PHOSPHOCARRIER PROTEIN HPR"/>
    <property type="match status" value="1"/>
</dbReference>
<keyword evidence="5" id="KW-0418">Kinase</keyword>
<comment type="caution">
    <text evidence="5">The sequence shown here is derived from an EMBL/GenBank/DDBJ whole genome shotgun (WGS) entry which is preliminary data.</text>
</comment>
<dbReference type="Proteomes" id="UP000187172">
    <property type="component" value="Unassembled WGS sequence"/>
</dbReference>
<evidence type="ECO:0000256" key="1">
    <source>
        <dbReference type="ARBA" id="ARBA00003681"/>
    </source>
</evidence>
<evidence type="ECO:0000256" key="2">
    <source>
        <dbReference type="ARBA" id="ARBA00020422"/>
    </source>
</evidence>
<sequence>MITQTVTIRNKQGFHVRPAQQFSDRAGQYEAQVAVVTEDGRRADGKSMLELMTLGLEAGSVVTIEAAGPGDEEAVRALAELVDGKFGED</sequence>
<dbReference type="RefSeq" id="WP_076170389.1">
    <property type="nucleotide sequence ID" value="NZ_MRTP01000003.1"/>
</dbReference>
<dbReference type="STRING" id="297318.BK138_15050"/>
<dbReference type="Gene3D" id="3.30.1340.10">
    <property type="entry name" value="HPr-like"/>
    <property type="match status" value="1"/>
</dbReference>
<dbReference type="GO" id="GO:0016301">
    <property type="term" value="F:kinase activity"/>
    <property type="evidence" value="ECO:0007669"/>
    <property type="project" value="UniProtKB-KW"/>
</dbReference>
<keyword evidence="6" id="KW-1185">Reference proteome</keyword>
<gene>
    <name evidence="5" type="ORF">BK138_15050</name>
</gene>
<dbReference type="InterPro" id="IPR035895">
    <property type="entry name" value="HPr-like_sf"/>
</dbReference>
<evidence type="ECO:0000256" key="3">
    <source>
        <dbReference type="ARBA" id="ARBA00022597"/>
    </source>
</evidence>
<reference evidence="5 6" key="1">
    <citation type="submission" date="2016-11" db="EMBL/GenBank/DDBJ databases">
        <title>Paenibacillus species isolates.</title>
        <authorList>
            <person name="Beno S.M."/>
        </authorList>
    </citation>
    <scope>NUCLEOTIDE SEQUENCE [LARGE SCALE GENOMIC DNA]</scope>
    <source>
        <strain evidence="5 6">FSL R5-0378</strain>
    </source>
</reference>
<evidence type="ECO:0000313" key="6">
    <source>
        <dbReference type="Proteomes" id="UP000187172"/>
    </source>
</evidence>
<dbReference type="InterPro" id="IPR050399">
    <property type="entry name" value="HPr"/>
</dbReference>
<dbReference type="PROSITE" id="PS51350">
    <property type="entry name" value="PTS_HPR_DOM"/>
    <property type="match status" value="1"/>
</dbReference>
<dbReference type="Pfam" id="PF00381">
    <property type="entry name" value="PTS-HPr"/>
    <property type="match status" value="1"/>
</dbReference>
<keyword evidence="3" id="KW-0762">Sugar transport</keyword>
<dbReference type="PANTHER" id="PTHR33705">
    <property type="entry name" value="PHOSPHOCARRIER PROTEIN HPR"/>
    <property type="match status" value="1"/>
</dbReference>